<dbReference type="Gene3D" id="3.40.33.10">
    <property type="entry name" value="CAP"/>
    <property type="match status" value="1"/>
</dbReference>
<dbReference type="SMART" id="SM00198">
    <property type="entry name" value="SCP"/>
    <property type="match status" value="1"/>
</dbReference>
<evidence type="ECO:0000259" key="2">
    <source>
        <dbReference type="SMART" id="SM00198"/>
    </source>
</evidence>
<proteinExistence type="predicted"/>
<dbReference type="PRINTS" id="PR00837">
    <property type="entry name" value="V5TPXLIKE"/>
</dbReference>
<keyword evidence="4" id="KW-1185">Reference proteome</keyword>
<dbReference type="Pfam" id="PF00188">
    <property type="entry name" value="CAP"/>
    <property type="match status" value="1"/>
</dbReference>
<dbReference type="EMBL" id="LJIJ01001888">
    <property type="protein sequence ID" value="ODM90597.1"/>
    <property type="molecule type" value="Genomic_DNA"/>
</dbReference>
<name>A0A1D2MC71_ORCCI</name>
<dbReference type="STRING" id="48709.A0A1D2MC71"/>
<dbReference type="InterPro" id="IPR001283">
    <property type="entry name" value="CRISP-related"/>
</dbReference>
<keyword evidence="1" id="KW-0732">Signal</keyword>
<evidence type="ECO:0000313" key="3">
    <source>
        <dbReference type="EMBL" id="ODM90597.1"/>
    </source>
</evidence>
<feature type="domain" description="SCP" evidence="2">
    <location>
        <begin position="168"/>
        <end position="308"/>
    </location>
</feature>
<protein>
    <submittedName>
        <fullName evidence="3">Golgi-associated plant pathogenesis-related protein 1</fullName>
    </submittedName>
</protein>
<feature type="chain" id="PRO_5008903805" evidence="1">
    <location>
        <begin position="21"/>
        <end position="321"/>
    </location>
</feature>
<dbReference type="InterPro" id="IPR035940">
    <property type="entry name" value="CAP_sf"/>
</dbReference>
<gene>
    <name evidence="3" type="ORF">Ocin01_16085</name>
</gene>
<sequence length="321" mass="36035">MALLPLLSVFVTVYLSSATATDPDIQHGMDMTFRAYDSVCWYLRAKQLHFDKNARWDYDGNCGGARGNVDGNLGQLNGDRGLLLQYFGKWTESMAMKDLPHEYGDVCNSYLEDPNKAAATDESEVLNDNEAGDYPWKGFGYCMITEMRKMFGEKAIQSMDERTHGHKDWRQTILDQDNKYRAHHGTESFKMDKELNAAAQEWAEHLASECQHMTQQSHSSNEIRRFRGSGSGENLMGGNWGKEDGSSAAYQASNAWYAEVDNYPNGSPVGHFTQTVWKGSKNVGYGFAVCPGKSYLVGRYFPQGNVQGDDEYRDNVLPAIS</sequence>
<organism evidence="3 4">
    <name type="scientific">Orchesella cincta</name>
    <name type="common">Springtail</name>
    <name type="synonym">Podura cincta</name>
    <dbReference type="NCBI Taxonomy" id="48709"/>
    <lineage>
        <taxon>Eukaryota</taxon>
        <taxon>Metazoa</taxon>
        <taxon>Ecdysozoa</taxon>
        <taxon>Arthropoda</taxon>
        <taxon>Hexapoda</taxon>
        <taxon>Collembola</taxon>
        <taxon>Entomobryomorpha</taxon>
        <taxon>Entomobryoidea</taxon>
        <taxon>Orchesellidae</taxon>
        <taxon>Orchesellinae</taxon>
        <taxon>Orchesella</taxon>
    </lineage>
</organism>
<dbReference type="Proteomes" id="UP000094527">
    <property type="component" value="Unassembled WGS sequence"/>
</dbReference>
<dbReference type="AlphaFoldDB" id="A0A1D2MC71"/>
<dbReference type="SUPFAM" id="SSF55797">
    <property type="entry name" value="PR-1-like"/>
    <property type="match status" value="1"/>
</dbReference>
<dbReference type="PANTHER" id="PTHR10334">
    <property type="entry name" value="CYSTEINE-RICH SECRETORY PROTEIN-RELATED"/>
    <property type="match status" value="1"/>
</dbReference>
<dbReference type="OrthoDB" id="6366898at2759"/>
<feature type="signal peptide" evidence="1">
    <location>
        <begin position="1"/>
        <end position="20"/>
    </location>
</feature>
<comment type="caution">
    <text evidence="3">The sequence shown here is derived from an EMBL/GenBank/DDBJ whole genome shotgun (WGS) entry which is preliminary data.</text>
</comment>
<reference evidence="3 4" key="1">
    <citation type="journal article" date="2016" name="Genome Biol. Evol.">
        <title>Gene Family Evolution Reflects Adaptation to Soil Environmental Stressors in the Genome of the Collembolan Orchesella cincta.</title>
        <authorList>
            <person name="Faddeeva-Vakhrusheva A."/>
            <person name="Derks M.F."/>
            <person name="Anvar S.Y."/>
            <person name="Agamennone V."/>
            <person name="Suring W."/>
            <person name="Smit S."/>
            <person name="van Straalen N.M."/>
            <person name="Roelofs D."/>
        </authorList>
    </citation>
    <scope>NUCLEOTIDE SEQUENCE [LARGE SCALE GENOMIC DNA]</scope>
    <source>
        <tissue evidence="3">Mixed pool</tissue>
    </source>
</reference>
<accession>A0A1D2MC71</accession>
<dbReference type="InterPro" id="IPR014044">
    <property type="entry name" value="CAP_dom"/>
</dbReference>
<evidence type="ECO:0000313" key="4">
    <source>
        <dbReference type="Proteomes" id="UP000094527"/>
    </source>
</evidence>
<evidence type="ECO:0000256" key="1">
    <source>
        <dbReference type="SAM" id="SignalP"/>
    </source>
</evidence>